<dbReference type="Proteomes" id="UP000253845">
    <property type="component" value="Unassembled WGS sequence"/>
</dbReference>
<evidence type="ECO:0000313" key="3">
    <source>
        <dbReference type="Proteomes" id="UP000253845"/>
    </source>
</evidence>
<protein>
    <recommendedName>
        <fullName evidence="4">S-adenosyl-L-methionine-dependent methyltransferase</fullName>
    </recommendedName>
</protein>
<feature type="compositionally biased region" description="Polar residues" evidence="1">
    <location>
        <begin position="78"/>
        <end position="92"/>
    </location>
</feature>
<accession>A0A370BMP7</accession>
<proteinExistence type="predicted"/>
<evidence type="ECO:0000256" key="1">
    <source>
        <dbReference type="SAM" id="MobiDB-lite"/>
    </source>
</evidence>
<dbReference type="SUPFAM" id="SSF53335">
    <property type="entry name" value="S-adenosyl-L-methionine-dependent methyltransferases"/>
    <property type="match status" value="1"/>
</dbReference>
<evidence type="ECO:0000313" key="2">
    <source>
        <dbReference type="EMBL" id="RDH16757.1"/>
    </source>
</evidence>
<dbReference type="InterPro" id="IPR029063">
    <property type="entry name" value="SAM-dependent_MTases_sf"/>
</dbReference>
<organism evidence="2 3">
    <name type="scientific">Aspergillus niger ATCC 13496</name>
    <dbReference type="NCBI Taxonomy" id="1353008"/>
    <lineage>
        <taxon>Eukaryota</taxon>
        <taxon>Fungi</taxon>
        <taxon>Dikarya</taxon>
        <taxon>Ascomycota</taxon>
        <taxon>Pezizomycotina</taxon>
        <taxon>Eurotiomycetes</taxon>
        <taxon>Eurotiomycetidae</taxon>
        <taxon>Eurotiales</taxon>
        <taxon>Aspergillaceae</taxon>
        <taxon>Aspergillus</taxon>
        <taxon>Aspergillus subgen. Circumdati</taxon>
    </lineage>
</organism>
<dbReference type="EMBL" id="KZ851936">
    <property type="protein sequence ID" value="RDH16757.1"/>
    <property type="molecule type" value="Genomic_DNA"/>
</dbReference>
<dbReference type="AlphaFoldDB" id="A0A370BMP7"/>
<dbReference type="Gene3D" id="3.40.50.150">
    <property type="entry name" value="Vaccinia Virus protein VP39"/>
    <property type="match status" value="1"/>
</dbReference>
<dbReference type="GO" id="GO:0008168">
    <property type="term" value="F:methyltransferase activity"/>
    <property type="evidence" value="ECO:0007669"/>
    <property type="project" value="TreeGrafter"/>
</dbReference>
<reference evidence="2 3" key="1">
    <citation type="submission" date="2018-07" db="EMBL/GenBank/DDBJ databases">
        <title>Section-level genome sequencing of Aspergillus section Nigri to investigate inter- and intra-species variation.</title>
        <authorList>
            <consortium name="DOE Joint Genome Institute"/>
            <person name="Vesth T.C."/>
            <person name="Nybo J.L."/>
            <person name="Theobald S."/>
            <person name="Frisvad J.C."/>
            <person name="Larsen T.O."/>
            <person name="Nielsen K.F."/>
            <person name="Hoof J.B."/>
            <person name="Brandl J."/>
            <person name="Salamov A."/>
            <person name="Riley R."/>
            <person name="Gladden J.M."/>
            <person name="Phatale P."/>
            <person name="Nielsen M.T."/>
            <person name="Lyhne E.K."/>
            <person name="Kogle M.E."/>
            <person name="Strasser K."/>
            <person name="McDonnell E."/>
            <person name="Barry K."/>
            <person name="Clum A."/>
            <person name="Chen C."/>
            <person name="Nolan M."/>
            <person name="Sandor L."/>
            <person name="Kuo A."/>
            <person name="Lipzen A."/>
            <person name="Hainaut M."/>
            <person name="Drula E."/>
            <person name="Tsang A."/>
            <person name="Magnuson J.K."/>
            <person name="Henrissat B."/>
            <person name="Wiebenga A."/>
            <person name="Simmons B.A."/>
            <person name="Makela M.R."/>
            <person name="De vries R.P."/>
            <person name="Grigoriev I.V."/>
            <person name="Mortensen U.H."/>
            <person name="Baker S.E."/>
            <person name="Andersen M.R."/>
        </authorList>
    </citation>
    <scope>NUCLEOTIDE SEQUENCE [LARGE SCALE GENOMIC DNA]</scope>
    <source>
        <strain evidence="2 3">ATCC 13496</strain>
    </source>
</reference>
<gene>
    <name evidence="2" type="ORF">M747DRAFT_244443</name>
</gene>
<sequence length="530" mass="60388">MQSSQKGDDDRRDLHVVLPMEWLHCRILQPNAGSMTKPLVQDQLCRLNLRWSSGCICKPCDPHFTATDRKEIREQTRKGASSKTQSGICHQSQLRDGHTAPAGDPEAEQPEALRYGREPIIHATKPHWAVLHHRNHHTNFSNLNPASPISNGAGSPAFGSWKTPPCTAPTVRVPRTEEISATVHRSRLPIAAMTSSRCEEHSLTTEIPLSISTDTPHRVYSSVDMSTRMSDGEDNIADDDSAYGEDTLIGDDTITLSTYITDYRYEYGRRYHSYRDGAYWGPNDDIANEQQDMAHHMYCLTLDGKLHLAPISNPQAFLRSPDSWKARVDNCLRMNRRKSLMWVREPGYGLLRFIHVRELFGCIPDWDEFFRQCWRCLKPGGYIEVVEHSVEPVADDGTVPPNHFYRLWGQTVIGAGEQFGKTFKIWEQSAARLRDAGFVGVVENKFQWPMNAWSADPKLHELGRWNQLRLHGGVEGFMLRLLTSTLEWSYERAQVFLAQMRASLRDYQTHAYLPVTVVYARKPENGAGFR</sequence>
<dbReference type="PANTHER" id="PTHR43591">
    <property type="entry name" value="METHYLTRANSFERASE"/>
    <property type="match status" value="1"/>
</dbReference>
<dbReference type="VEuPathDB" id="FungiDB:M747DRAFT_244443"/>
<dbReference type="PANTHER" id="PTHR43591:SF105">
    <property type="entry name" value="METHYLTRANSFERASE DOMAIN-CONTAINING PROTEIN-RELATED"/>
    <property type="match status" value="1"/>
</dbReference>
<name>A0A370BMP7_ASPNG</name>
<feature type="region of interest" description="Disordered" evidence="1">
    <location>
        <begin position="72"/>
        <end position="108"/>
    </location>
</feature>
<evidence type="ECO:0008006" key="4">
    <source>
        <dbReference type="Google" id="ProtNLM"/>
    </source>
</evidence>